<evidence type="ECO:0000256" key="5">
    <source>
        <dbReference type="ARBA" id="ARBA00022777"/>
    </source>
</evidence>
<dbReference type="PANTHER" id="PTHR11042:SF160">
    <property type="entry name" value="EUKARYOTIC TRANSLATION INITIATION FACTOR 2-ALPHA KINASE 1"/>
    <property type="match status" value="1"/>
</dbReference>
<keyword evidence="19" id="KW-1185">Reference proteome</keyword>
<dbReference type="SMART" id="SM00220">
    <property type="entry name" value="S_TKc"/>
    <property type="match status" value="1"/>
</dbReference>
<feature type="domain" description="Protein kinase" evidence="16">
    <location>
        <begin position="233"/>
        <end position="535"/>
    </location>
</feature>
<sequence>MALTSDLEQRQQDEVDSIASIYGDIFRNLTGKELVWNRKPSPHFQVDLISNEDPDHPELSLTLDIEFTKTYPTSSPIVKIIHAKNILGSKVEQLNLLIHQLLQEYPEQEICYILISEVKDALDECQRNTQKVLSLEEEREQRLKQKQEKLLEYEEAQERELRLEQAKQSAELNAQIQKIQGEYRSVSRDNLEIVEEEMGSDLPANISDYTVFDNDLTGTVESIRLKFSFKAVKTKSQYKGRDLFSSIASQHIVTPHLNASTREKVTSKGIKIEYVLSEVELRGPFWLKEEGKREIQNLEGELDSLTGKIHPNILTLVGYQIKKMSNQGWKIHLLVEHPISSISLDEVLERQSNIDFAVSRAWLIQLLPALETLHNTGHTFKFINPLSVLLCDSDGSNSDTRDPQQVRLVYPSYGYTLMSMVNRNPKPPFQADYSFLTLDMPTEWLAPELQKQSKGYQRKTDVWDLGILFMKIMIGSKTIEELYHGPQEFIQAVNNSEIQDDREYADDVYEMLSKMIQAKLSKRPSILEVNAVKFLRDGPVLQIDIRFKNGRFIVDGKGTYVPYGDIEDDSKNTPTTHDLENETLQKGPIGRYERDFEEIGRLGKGGFGEVVKVRNRMEGTFYAIKKIKHKTHKLDSLLSEVLSLARLNHQYIVRYYGTWVEELQENDNVESDTHHSDLDVSDGDFEDNIIKSSTSFLGTTDNSFQVDFISNSFDPQITFGTLDTDDDDDDVNFEFGSRSDLEEEEEVSTPNNIQTHKRRQSYVKLTSMSMLYIQMEFCENNTLLNLIEQGLPNNSSEYWRLFRQLLEAVSYIHREGFIHRDLKPMNIFIDKANNIKVGDFGLAKNSQFSSVLSTNNQVTSSGDRDLSTVVGTLFYNAKEVATGYYNEKVDMYSLGIIFFEMCYNLGTGMERARKINNLRLVTIEFPKDFPDSKYRLEKKIIRTLLDHEPKKRPGASELLQSGWMPVEHQDQVIKEALKSLADPASPWQQQVRQTLFDQPYSHARDLMFDDPHQRKSKQQIEYTMGDYLLFYNMIEVITAIFKKHGAIEEFNSDLLIPKSPTYSREAVFEVLDRSGGVLHLPYDLLLPFARFLSRNTITVPKLFRHNFVFRQNLRGIGAPEKFSVLSFDIVSNDIINCHMNDAECLKLMDEIICSFQCFNIKGSNCAIFVNHYDILDAVLSFAFGNIGIDDKTKLGIMESLSQLGVDRGPEEIKKYLRDEFKVPQTVTNDLIDTFNFTIDIEKAGNKLQKLLKDSPLMLRVERSIKYLMNVTNLAKNLRITTKIYFNPLCNYNCKYYTGGIMFQSLFKVDKVRTYTRIATGGRYDNLIKDLSNTGLSKRTRNLGVGFSLSSTYLFLLLKNFEKKITVDKNKKWKKGRCDVLVTSLNRDLLGDCGLEVVGDFWNSGVSADIYLASSQEDYLDKADFEGIPWVVIIRQSTTANKKSKKSNANYKSLRIRDMERNKDTDIDVEGAVKYLKEAIDSRRQEETDGESPNEDVAPNDSNEFILGDSPLFSVEINQKPVVVSNEAPRGRKNKTNKWEQENDSIIASANFMKTLANAVVISIDVSDDTLDVIQSTSMSSQDLWIRKMYASGSNITRTFAVNIYNTLMKEKMKGSRWVLLHSGKTNNTVVVDLNR</sequence>
<feature type="active site" description="Proton acceptor" evidence="11">
    <location>
        <position position="821"/>
    </location>
</feature>
<dbReference type="InterPro" id="IPR011009">
    <property type="entry name" value="Kinase-like_dom_sf"/>
</dbReference>
<dbReference type="SUPFAM" id="SSF54495">
    <property type="entry name" value="UBC-like"/>
    <property type="match status" value="1"/>
</dbReference>
<feature type="domain" description="Protein kinase" evidence="16">
    <location>
        <begin position="596"/>
        <end position="964"/>
    </location>
</feature>
<dbReference type="PROSITE" id="PS50908">
    <property type="entry name" value="RWD"/>
    <property type="match status" value="1"/>
</dbReference>
<dbReference type="EC" id="2.7.11.1" evidence="1"/>
<dbReference type="CDD" id="cd23823">
    <property type="entry name" value="RWD_GCN2"/>
    <property type="match status" value="1"/>
</dbReference>
<dbReference type="KEGG" id="cten:18245993"/>
<comment type="catalytic activity">
    <reaction evidence="10">
        <text>L-seryl-[protein] + ATP = O-phospho-L-seryl-[protein] + ADP + H(+)</text>
        <dbReference type="Rhea" id="RHEA:17989"/>
        <dbReference type="Rhea" id="RHEA-COMP:9863"/>
        <dbReference type="Rhea" id="RHEA-COMP:11604"/>
        <dbReference type="ChEBI" id="CHEBI:15378"/>
        <dbReference type="ChEBI" id="CHEBI:29999"/>
        <dbReference type="ChEBI" id="CHEBI:30616"/>
        <dbReference type="ChEBI" id="CHEBI:83421"/>
        <dbReference type="ChEBI" id="CHEBI:456216"/>
        <dbReference type="EC" id="2.7.11.1"/>
    </reaction>
    <physiologicalReaction direction="left-to-right" evidence="10">
        <dbReference type="Rhea" id="RHEA:17990"/>
    </physiologicalReaction>
</comment>
<dbReference type="GO" id="GO:0005634">
    <property type="term" value="C:nucleus"/>
    <property type="evidence" value="ECO:0007669"/>
    <property type="project" value="TreeGrafter"/>
</dbReference>
<evidence type="ECO:0000256" key="12">
    <source>
        <dbReference type="PIRSR" id="PIRSR000660-2"/>
    </source>
</evidence>
<dbReference type="EMBL" id="GL996527">
    <property type="protein sequence ID" value="EGV61551.1"/>
    <property type="molecule type" value="Genomic_DNA"/>
</dbReference>
<keyword evidence="14" id="KW-0175">Coiled coil</keyword>
<dbReference type="GO" id="GO:0005737">
    <property type="term" value="C:cytoplasm"/>
    <property type="evidence" value="ECO:0007669"/>
    <property type="project" value="TreeGrafter"/>
</dbReference>
<dbReference type="PANTHER" id="PTHR11042">
    <property type="entry name" value="EUKARYOTIC TRANSLATION INITIATION FACTOR 2-ALPHA KINASE EIF2-ALPHA KINASE -RELATED"/>
    <property type="match status" value="1"/>
</dbReference>
<evidence type="ECO:0000256" key="14">
    <source>
        <dbReference type="SAM" id="Coils"/>
    </source>
</evidence>
<evidence type="ECO:0000256" key="13">
    <source>
        <dbReference type="PROSITE-ProRule" id="PRU10141"/>
    </source>
</evidence>
<evidence type="ECO:0000256" key="11">
    <source>
        <dbReference type="PIRSR" id="PIRSR000660-1"/>
    </source>
</evidence>
<dbReference type="SUPFAM" id="SSF56112">
    <property type="entry name" value="Protein kinase-like (PK-like)"/>
    <property type="match status" value="2"/>
</dbReference>
<feature type="region of interest" description="Disordered" evidence="15">
    <location>
        <begin position="1479"/>
        <end position="1501"/>
    </location>
</feature>
<evidence type="ECO:0000313" key="18">
    <source>
        <dbReference type="EMBL" id="EGV61551.1"/>
    </source>
</evidence>
<dbReference type="eggNOG" id="KOG1035">
    <property type="taxonomic scope" value="Eukaryota"/>
</dbReference>
<dbReference type="InterPro" id="IPR045864">
    <property type="entry name" value="aa-tRNA-synth_II/BPL/LPL"/>
</dbReference>
<dbReference type="Gene3D" id="3.10.110.10">
    <property type="entry name" value="Ubiquitin Conjugating Enzyme"/>
    <property type="match status" value="1"/>
</dbReference>
<dbReference type="GO" id="GO:0005524">
    <property type="term" value="F:ATP binding"/>
    <property type="evidence" value="ECO:0007669"/>
    <property type="project" value="UniProtKB-UniRule"/>
</dbReference>
<keyword evidence="7" id="KW-0652">Protein synthesis inhibitor</keyword>
<dbReference type="PROSITE" id="PS50011">
    <property type="entry name" value="PROTEIN_KINASE_DOM"/>
    <property type="match status" value="2"/>
</dbReference>
<dbReference type="Gene3D" id="3.30.930.10">
    <property type="entry name" value="Bira Bifunctional Protein, Domain 2"/>
    <property type="match status" value="1"/>
</dbReference>
<dbReference type="InterPro" id="IPR006575">
    <property type="entry name" value="RWD_dom"/>
</dbReference>
<dbReference type="InterPro" id="IPR024435">
    <property type="entry name" value="HisRS-related_dom"/>
</dbReference>
<evidence type="ECO:0000256" key="3">
    <source>
        <dbReference type="ARBA" id="ARBA00022679"/>
    </source>
</evidence>
<evidence type="ECO:0000256" key="1">
    <source>
        <dbReference type="ARBA" id="ARBA00012513"/>
    </source>
</evidence>
<evidence type="ECO:0000256" key="8">
    <source>
        <dbReference type="ARBA" id="ARBA00037982"/>
    </source>
</evidence>
<dbReference type="Pfam" id="PF13393">
    <property type="entry name" value="tRNA-synt_His"/>
    <property type="match status" value="1"/>
</dbReference>
<keyword evidence="2" id="KW-0723">Serine/threonine-protein kinase</keyword>
<dbReference type="SUPFAM" id="SSF52954">
    <property type="entry name" value="Class II aaRS ABD-related"/>
    <property type="match status" value="1"/>
</dbReference>
<dbReference type="HOGENOM" id="CLU_001222_2_0_1"/>
<dbReference type="PROSITE" id="PS00107">
    <property type="entry name" value="PROTEIN_KINASE_ATP"/>
    <property type="match status" value="1"/>
</dbReference>
<dbReference type="GO" id="GO:0000077">
    <property type="term" value="P:DNA damage checkpoint signaling"/>
    <property type="evidence" value="ECO:0007669"/>
    <property type="project" value="InterPro"/>
</dbReference>
<comment type="similarity">
    <text evidence="8">Belongs to the protein kinase superfamily. Ser/Thr protein kinase family. GCN2 subfamily.</text>
</comment>
<dbReference type="InterPro" id="IPR008271">
    <property type="entry name" value="Ser/Thr_kinase_AS"/>
</dbReference>
<dbReference type="GO" id="GO:0017148">
    <property type="term" value="P:negative regulation of translation"/>
    <property type="evidence" value="ECO:0007669"/>
    <property type="project" value="UniProtKB-KW"/>
</dbReference>
<evidence type="ECO:0000259" key="16">
    <source>
        <dbReference type="PROSITE" id="PS50011"/>
    </source>
</evidence>
<dbReference type="InterPro" id="IPR016135">
    <property type="entry name" value="UBQ-conjugating_enzyme/RWD"/>
</dbReference>
<dbReference type="PIRSF" id="PIRSF000660">
    <property type="entry name" value="Ser/Thr_PK_GCN2"/>
    <property type="match status" value="1"/>
</dbReference>
<dbReference type="Pfam" id="PF12745">
    <property type="entry name" value="HGTP_anticodon2"/>
    <property type="match status" value="1"/>
</dbReference>
<name>G3BBJ0_CANTC</name>
<comment type="catalytic activity">
    <reaction evidence="9">
        <text>L-threonyl-[protein] + ATP = O-phospho-L-threonyl-[protein] + ADP + H(+)</text>
        <dbReference type="Rhea" id="RHEA:46608"/>
        <dbReference type="Rhea" id="RHEA-COMP:11060"/>
        <dbReference type="Rhea" id="RHEA-COMP:11605"/>
        <dbReference type="ChEBI" id="CHEBI:15378"/>
        <dbReference type="ChEBI" id="CHEBI:30013"/>
        <dbReference type="ChEBI" id="CHEBI:30616"/>
        <dbReference type="ChEBI" id="CHEBI:61977"/>
        <dbReference type="ChEBI" id="CHEBI:456216"/>
        <dbReference type="EC" id="2.7.11.1"/>
    </reaction>
    <physiologicalReaction direction="left-to-right" evidence="9">
        <dbReference type="Rhea" id="RHEA:46609"/>
    </physiologicalReaction>
</comment>
<dbReference type="Pfam" id="PF05773">
    <property type="entry name" value="RWD"/>
    <property type="match status" value="1"/>
</dbReference>
<dbReference type="InterPro" id="IPR016255">
    <property type="entry name" value="Gcn2"/>
</dbReference>
<keyword evidence="5 18" id="KW-0418">Kinase</keyword>
<gene>
    <name evidence="18" type="ORF">CANTEDRAFT_107947</name>
</gene>
<dbReference type="InterPro" id="IPR017441">
    <property type="entry name" value="Protein_kinase_ATP_BS"/>
</dbReference>
<dbReference type="Proteomes" id="UP000000707">
    <property type="component" value="Unassembled WGS sequence"/>
</dbReference>
<feature type="domain" description="RWD" evidence="17">
    <location>
        <begin position="13"/>
        <end position="125"/>
    </location>
</feature>
<evidence type="ECO:0000256" key="4">
    <source>
        <dbReference type="ARBA" id="ARBA00022741"/>
    </source>
</evidence>
<dbReference type="InterPro" id="IPR036621">
    <property type="entry name" value="Anticodon-bd_dom_sf"/>
</dbReference>
<feature type="coiled-coil region" evidence="14">
    <location>
        <begin position="118"/>
        <end position="189"/>
    </location>
</feature>
<evidence type="ECO:0000256" key="10">
    <source>
        <dbReference type="ARBA" id="ARBA00048977"/>
    </source>
</evidence>
<keyword evidence="6 12" id="KW-0067">ATP-binding</keyword>
<protein>
    <recommendedName>
        <fullName evidence="1">non-specific serine/threonine protein kinase</fullName>
        <ecNumber evidence="1">2.7.11.1</ecNumber>
    </recommendedName>
</protein>
<evidence type="ECO:0000256" key="9">
    <source>
        <dbReference type="ARBA" id="ARBA00048659"/>
    </source>
</evidence>
<evidence type="ECO:0000256" key="2">
    <source>
        <dbReference type="ARBA" id="ARBA00022527"/>
    </source>
</evidence>
<evidence type="ECO:0000259" key="17">
    <source>
        <dbReference type="PROSITE" id="PS50908"/>
    </source>
</evidence>
<dbReference type="PROSITE" id="PS00108">
    <property type="entry name" value="PROTEIN_KINASE_ST"/>
    <property type="match status" value="1"/>
</dbReference>
<evidence type="ECO:0000256" key="15">
    <source>
        <dbReference type="SAM" id="MobiDB-lite"/>
    </source>
</evidence>
<dbReference type="STRING" id="590646.G3BBJ0"/>
<dbReference type="InterPro" id="IPR041715">
    <property type="entry name" value="HisRS-like_core"/>
</dbReference>
<dbReference type="Pfam" id="PF00069">
    <property type="entry name" value="Pkinase"/>
    <property type="match status" value="3"/>
</dbReference>
<keyword evidence="4 12" id="KW-0547">Nucleotide-binding</keyword>
<dbReference type="GeneID" id="18245993"/>
<dbReference type="GO" id="GO:0004694">
    <property type="term" value="F:eukaryotic translation initiation factor 2alpha kinase activity"/>
    <property type="evidence" value="ECO:0007669"/>
    <property type="project" value="InterPro"/>
</dbReference>
<feature type="binding site" evidence="12">
    <location>
        <position position="625"/>
    </location>
    <ligand>
        <name>ATP</name>
        <dbReference type="ChEBI" id="CHEBI:30616"/>
    </ligand>
</feature>
<reference evidence="18 19" key="1">
    <citation type="journal article" date="2011" name="Proc. Natl. Acad. Sci. U.S.A.">
        <title>Comparative genomics of xylose-fermenting fungi for enhanced biofuel production.</title>
        <authorList>
            <person name="Wohlbach D.J."/>
            <person name="Kuo A."/>
            <person name="Sato T.K."/>
            <person name="Potts K.M."/>
            <person name="Salamov A.A."/>
            <person name="LaButti K.M."/>
            <person name="Sun H."/>
            <person name="Clum A."/>
            <person name="Pangilinan J.L."/>
            <person name="Lindquist E.A."/>
            <person name="Lucas S."/>
            <person name="Lapidus A."/>
            <person name="Jin M."/>
            <person name="Gunawan C."/>
            <person name="Balan V."/>
            <person name="Dale B.E."/>
            <person name="Jeffries T.W."/>
            <person name="Zinkel R."/>
            <person name="Barry K.W."/>
            <person name="Grigoriev I.V."/>
            <person name="Gasch A.P."/>
        </authorList>
    </citation>
    <scope>NUCLEOTIDE SEQUENCE [LARGE SCALE GENOMIC DNA]</scope>
    <source>
        <strain evidence="19">ATCC 10573 / BCRC 21748 / CBS 615 / JCM 9827 / NBRC 10315 / NRRL Y-1498 / VKM Y-70</strain>
    </source>
</reference>
<dbReference type="InterPro" id="IPR000719">
    <property type="entry name" value="Prot_kinase_dom"/>
</dbReference>
<dbReference type="Gene3D" id="1.10.510.10">
    <property type="entry name" value="Transferase(Phosphotransferase) domain 1"/>
    <property type="match status" value="2"/>
</dbReference>
<evidence type="ECO:0000313" key="19">
    <source>
        <dbReference type="Proteomes" id="UP000000707"/>
    </source>
</evidence>
<evidence type="ECO:0000256" key="6">
    <source>
        <dbReference type="ARBA" id="ARBA00022840"/>
    </source>
</evidence>
<dbReference type="InterPro" id="IPR050339">
    <property type="entry name" value="CC_SR_Kinase"/>
</dbReference>
<feature type="binding site" evidence="12">
    <location>
        <begin position="602"/>
        <end position="610"/>
    </location>
    <ligand>
        <name>ATP</name>
        <dbReference type="ChEBI" id="CHEBI:30616"/>
    </ligand>
</feature>
<dbReference type="SUPFAM" id="SSF55681">
    <property type="entry name" value="Class II aaRS and biotin synthetases"/>
    <property type="match status" value="1"/>
</dbReference>
<keyword evidence="3" id="KW-0808">Transferase</keyword>
<dbReference type="GO" id="GO:0030447">
    <property type="term" value="P:filamentous growth"/>
    <property type="evidence" value="ECO:0007669"/>
    <property type="project" value="UniProtKB-ARBA"/>
</dbReference>
<dbReference type="SMART" id="SM00591">
    <property type="entry name" value="RWD"/>
    <property type="match status" value="1"/>
</dbReference>
<dbReference type="OrthoDB" id="341578at2759"/>
<accession>G3BBJ0</accession>
<evidence type="ECO:0000256" key="7">
    <source>
        <dbReference type="ARBA" id="ARBA00023193"/>
    </source>
</evidence>
<dbReference type="CDD" id="cd14046">
    <property type="entry name" value="STKc_EIF2AK4_GCN2_rpt2"/>
    <property type="match status" value="1"/>
</dbReference>
<organism evidence="19">
    <name type="scientific">Candida tenuis (strain ATCC 10573 / BCRC 21748 / CBS 615 / JCM 9827 / NBRC 10315 / NRRL Y-1498 / VKM Y-70)</name>
    <name type="common">Yeast</name>
    <name type="synonym">Yamadazyma tenuis</name>
    <dbReference type="NCBI Taxonomy" id="590646"/>
    <lineage>
        <taxon>Eukaryota</taxon>
        <taxon>Fungi</taxon>
        <taxon>Dikarya</taxon>
        <taxon>Ascomycota</taxon>
        <taxon>Saccharomycotina</taxon>
        <taxon>Pichiomycetes</taxon>
        <taxon>Debaryomycetaceae</taxon>
        <taxon>Yamadazyma</taxon>
    </lineage>
</organism>
<feature type="binding site" evidence="13">
    <location>
        <position position="626"/>
    </location>
    <ligand>
        <name>ATP</name>
        <dbReference type="ChEBI" id="CHEBI:30616"/>
    </ligand>
</feature>
<dbReference type="Gene3D" id="3.30.200.20">
    <property type="entry name" value="Phosphorylase Kinase, domain 1"/>
    <property type="match status" value="1"/>
</dbReference>
<dbReference type="Gene3D" id="3.40.50.800">
    <property type="entry name" value="Anticodon-binding domain"/>
    <property type="match status" value="1"/>
</dbReference>
<proteinExistence type="inferred from homology"/>